<dbReference type="InterPro" id="IPR012337">
    <property type="entry name" value="RNaseH-like_sf"/>
</dbReference>
<gene>
    <name evidence="5" type="ORF">N864_11320</name>
</gene>
<dbReference type="PANTHER" id="PTHR30231">
    <property type="entry name" value="DNA POLYMERASE III SUBUNIT EPSILON"/>
    <property type="match status" value="1"/>
</dbReference>
<dbReference type="GO" id="GO:0003676">
    <property type="term" value="F:nucleic acid binding"/>
    <property type="evidence" value="ECO:0007669"/>
    <property type="project" value="InterPro"/>
</dbReference>
<dbReference type="CDD" id="cd06127">
    <property type="entry name" value="DEDDh"/>
    <property type="match status" value="1"/>
</dbReference>
<dbReference type="Pfam" id="PF00929">
    <property type="entry name" value="RNase_T"/>
    <property type="match status" value="1"/>
</dbReference>
<sequence>MSTTRSLTDPQFELFEQLTARPFLVLDTEYCRDPDGDGDRLISLALVPVVRGRRRSATVGELYVEMNPGVPIDAATRAVHGFTDADVARKRRFAFHVGKVLAALARPDAILVAHTGADVRVLRRELERLDEAAQATGRLAPTGLADLPDLPIIDTSTLPRLLRYPGIGNRSVISLADLCRLTGVRNPQAHHARADARTTADVLIQLLIEAARNFTYRDLPSLLAAHDRGTTHTPKLPQYLTGRGLAQRGPGAAHLSRHMSPMVHAATAGEIDDWLGRALECSRLRCPHLRTEAALAAPANGTAILDLLIALLPQLTEPGQPGTLLGAVDALLTGSGPATDPPSKPALAFSRALRWWSQQRARVVASVPCSSLGRCPDCQAAAGCPRDLLYQPVTRIATLGERHVLDVSAIKDRLFGNRSDRRVHAWSERHPRETAYMTWLVATWSVEHDRDDAPFIDVAISKNIHHLEPRLALLACQRIAETHAYTTAKAVADTCLEHASTDPAYDELRLWTTWHEQAAARAAKAQAARVITHPRLARPPGRVHPNPYLPQP</sequence>
<evidence type="ECO:0000256" key="1">
    <source>
        <dbReference type="ARBA" id="ARBA00022722"/>
    </source>
</evidence>
<proteinExistence type="predicted"/>
<organism evidence="5 6">
    <name type="scientific">Intrasporangium chromatireducens Q5-1</name>
    <dbReference type="NCBI Taxonomy" id="584657"/>
    <lineage>
        <taxon>Bacteria</taxon>
        <taxon>Bacillati</taxon>
        <taxon>Actinomycetota</taxon>
        <taxon>Actinomycetes</taxon>
        <taxon>Micrococcales</taxon>
        <taxon>Intrasporangiaceae</taxon>
        <taxon>Intrasporangium</taxon>
    </lineage>
</organism>
<evidence type="ECO:0000313" key="6">
    <source>
        <dbReference type="Proteomes" id="UP000019494"/>
    </source>
</evidence>
<evidence type="ECO:0000313" key="5">
    <source>
        <dbReference type="EMBL" id="EWT04567.1"/>
    </source>
</evidence>
<dbReference type="PANTHER" id="PTHR30231:SF4">
    <property type="entry name" value="PROTEIN NEN2"/>
    <property type="match status" value="1"/>
</dbReference>
<dbReference type="Gene3D" id="3.30.420.10">
    <property type="entry name" value="Ribonuclease H-like superfamily/Ribonuclease H"/>
    <property type="match status" value="1"/>
</dbReference>
<dbReference type="AlphaFoldDB" id="W9GHD3"/>
<accession>W9GHD3</accession>
<dbReference type="GO" id="GO:0008408">
    <property type="term" value="F:3'-5' exonuclease activity"/>
    <property type="evidence" value="ECO:0007669"/>
    <property type="project" value="TreeGrafter"/>
</dbReference>
<evidence type="ECO:0000256" key="2">
    <source>
        <dbReference type="ARBA" id="ARBA00022801"/>
    </source>
</evidence>
<dbReference type="OrthoDB" id="9791657at2"/>
<keyword evidence="3" id="KW-0269">Exonuclease</keyword>
<comment type="caution">
    <text evidence="5">The sequence shown here is derived from an EMBL/GenBank/DDBJ whole genome shotgun (WGS) entry which is preliminary data.</text>
</comment>
<dbReference type="SUPFAM" id="SSF53098">
    <property type="entry name" value="Ribonuclease H-like"/>
    <property type="match status" value="1"/>
</dbReference>
<keyword evidence="2" id="KW-0378">Hydrolase</keyword>
<evidence type="ECO:0000256" key="3">
    <source>
        <dbReference type="ARBA" id="ARBA00022839"/>
    </source>
</evidence>
<dbReference type="RefSeq" id="WP_034720255.1">
    <property type="nucleotide sequence ID" value="NZ_AWQS01000221.1"/>
</dbReference>
<name>W9GHD3_9MICO</name>
<feature type="domain" description="Exonuclease" evidence="4">
    <location>
        <begin position="22"/>
        <end position="212"/>
    </location>
</feature>
<dbReference type="EMBL" id="AWQS01000221">
    <property type="protein sequence ID" value="EWT04567.1"/>
    <property type="molecule type" value="Genomic_DNA"/>
</dbReference>
<dbReference type="InterPro" id="IPR036397">
    <property type="entry name" value="RNaseH_sf"/>
</dbReference>
<keyword evidence="1" id="KW-0540">Nuclease</keyword>
<dbReference type="Proteomes" id="UP000019494">
    <property type="component" value="Unassembled WGS sequence"/>
</dbReference>
<dbReference type="SMART" id="SM00479">
    <property type="entry name" value="EXOIII"/>
    <property type="match status" value="1"/>
</dbReference>
<evidence type="ECO:0000259" key="4">
    <source>
        <dbReference type="SMART" id="SM00479"/>
    </source>
</evidence>
<keyword evidence="6" id="KW-1185">Reference proteome</keyword>
<reference evidence="6" key="1">
    <citation type="submission" date="2013-08" db="EMBL/GenBank/DDBJ databases">
        <title>Intrasporangium oryzae NRRL B-24470.</title>
        <authorList>
            <person name="Liu H."/>
            <person name="Wang G."/>
        </authorList>
    </citation>
    <scope>NUCLEOTIDE SEQUENCE [LARGE SCALE GENOMIC DNA]</scope>
    <source>
        <strain evidence="6">Q5-1</strain>
    </source>
</reference>
<dbReference type="InterPro" id="IPR013520">
    <property type="entry name" value="Ribonucl_H"/>
</dbReference>
<protein>
    <recommendedName>
        <fullName evidence="4">Exonuclease domain-containing protein</fullName>
    </recommendedName>
</protein>